<evidence type="ECO:0000313" key="8">
    <source>
        <dbReference type="Proteomes" id="UP001595767"/>
    </source>
</evidence>
<evidence type="ECO:0000313" key="7">
    <source>
        <dbReference type="EMBL" id="MFC4127139.1"/>
    </source>
</evidence>
<dbReference type="PANTHER" id="PTHR11274:SF0">
    <property type="entry name" value="GENERAL TRANSCRIPTION AND DNA REPAIR FACTOR IIH HELICASE SUBUNIT XPB"/>
    <property type="match status" value="1"/>
</dbReference>
<keyword evidence="3 7" id="KW-0347">Helicase</keyword>
<dbReference type="InterPro" id="IPR027417">
    <property type="entry name" value="P-loop_NTPase"/>
</dbReference>
<comment type="caution">
    <text evidence="7">The sequence shown here is derived from an EMBL/GenBank/DDBJ whole genome shotgun (WGS) entry which is preliminary data.</text>
</comment>
<dbReference type="InterPro" id="IPR006935">
    <property type="entry name" value="Helicase/UvrB_N"/>
</dbReference>
<evidence type="ECO:0000256" key="4">
    <source>
        <dbReference type="ARBA" id="ARBA00022840"/>
    </source>
</evidence>
<dbReference type="RefSeq" id="WP_378552333.1">
    <property type="nucleotide sequence ID" value="NZ_JBHSBA010000011.1"/>
</dbReference>
<feature type="domain" description="Helicase/UvrB N-terminal" evidence="6">
    <location>
        <begin position="87"/>
        <end position="225"/>
    </location>
</feature>
<evidence type="ECO:0000256" key="5">
    <source>
        <dbReference type="SAM" id="MobiDB-lite"/>
    </source>
</evidence>
<keyword evidence="4" id="KW-0067">ATP-binding</keyword>
<proteinExistence type="predicted"/>
<dbReference type="Proteomes" id="UP001595767">
    <property type="component" value="Unassembled WGS sequence"/>
</dbReference>
<dbReference type="GO" id="GO:0016787">
    <property type="term" value="F:hydrolase activity"/>
    <property type="evidence" value="ECO:0007669"/>
    <property type="project" value="UniProtKB-KW"/>
</dbReference>
<name>A0ABV8LA03_9NOCA</name>
<dbReference type="InterPro" id="IPR050615">
    <property type="entry name" value="ATP-dep_DNA_Helicase"/>
</dbReference>
<reference evidence="8" key="1">
    <citation type="journal article" date="2019" name="Int. J. Syst. Evol. Microbiol.">
        <title>The Global Catalogue of Microorganisms (GCM) 10K type strain sequencing project: providing services to taxonomists for standard genome sequencing and annotation.</title>
        <authorList>
            <consortium name="The Broad Institute Genomics Platform"/>
            <consortium name="The Broad Institute Genome Sequencing Center for Infectious Disease"/>
            <person name="Wu L."/>
            <person name="Ma J."/>
        </authorList>
    </citation>
    <scope>NUCLEOTIDE SEQUENCE [LARGE SCALE GENOMIC DNA]</scope>
    <source>
        <strain evidence="8">CGMCC 4.7204</strain>
    </source>
</reference>
<organism evidence="7 8">
    <name type="scientific">Nocardia rhizosphaerae</name>
    <dbReference type="NCBI Taxonomy" id="1691571"/>
    <lineage>
        <taxon>Bacteria</taxon>
        <taxon>Bacillati</taxon>
        <taxon>Actinomycetota</taxon>
        <taxon>Actinomycetes</taxon>
        <taxon>Mycobacteriales</taxon>
        <taxon>Nocardiaceae</taxon>
        <taxon>Nocardia</taxon>
    </lineage>
</organism>
<evidence type="ECO:0000259" key="6">
    <source>
        <dbReference type="Pfam" id="PF04851"/>
    </source>
</evidence>
<keyword evidence="1" id="KW-0547">Nucleotide-binding</keyword>
<evidence type="ECO:0000256" key="3">
    <source>
        <dbReference type="ARBA" id="ARBA00022806"/>
    </source>
</evidence>
<protein>
    <submittedName>
        <fullName evidence="7">DEAD/DEAH box helicase</fullName>
        <ecNumber evidence="7">3.6.4.-</ecNumber>
    </submittedName>
</protein>
<dbReference type="Pfam" id="PF04851">
    <property type="entry name" value="ResIII"/>
    <property type="match status" value="1"/>
</dbReference>
<dbReference type="GO" id="GO:0004386">
    <property type="term" value="F:helicase activity"/>
    <property type="evidence" value="ECO:0007669"/>
    <property type="project" value="UniProtKB-KW"/>
</dbReference>
<dbReference type="EMBL" id="JBHSBA010000011">
    <property type="protein sequence ID" value="MFC4127139.1"/>
    <property type="molecule type" value="Genomic_DNA"/>
</dbReference>
<feature type="region of interest" description="Disordered" evidence="5">
    <location>
        <begin position="519"/>
        <end position="587"/>
    </location>
</feature>
<sequence>MGSQLTDRIVALLRKQSSLSASQIAEALAEPGVNRSVVNRVLYADWTTFEQDGSKNPPQWSLKSAVSPIPPVTEASAGAAFRRTPRTLRAWQQRALSEWTRHGRKGIVEAVGGTGKTVLGVRVVAEAIASGTPAVVVVADDAVRARWVDELADAVPDCRVAGLGSNPARDGERSWHVAIVTAATVPRLRQIAPPAQCSNALLVVDELERFGYGGFAQLLTDQFTSRLALTRALDREDQAVRSRLLPYFGPAIRGCDYSTAHAQGLLDPIALIHVGVELGTDERARLARLDALVDREFETLIDSYGAPGKPADFATFVDTLAHGRGSDATRHAKRYLTAVAERTTLLAECRAKVDLVSGLPGEVMTATPSVIFTDRPVAAAKVHHALTTQGIPAATTATPLTPAQRTAMADNFRNRSLTVLVEQRVLDPMIVVAAAEIAVLLARHRDETQLIQRLGRILGPGSHARRQLVVNVFVSGSVEDPAQGDTDVENSLGSLIAETVRTDPAGLAAFLHTWQGSALHTPAPTATRSPQQPVQVEPQHDHPENRTSSRDPGTEPRPASEPAPAHLRAAEPLSPARPSTEVSTSDSSSAEFADLVAELSNLGLVATGEEVGDLIGYTDPADLRALAETAARAEQLVFAEVGGDSDDLLLLGTATHHDVRRLRAAAARITVWATASEDPLGGMYELMSDLDGVRVPPHRLVQIAAFLRGCTPKALL</sequence>
<keyword evidence="2 7" id="KW-0378">Hydrolase</keyword>
<accession>A0ABV8LA03</accession>
<dbReference type="SUPFAM" id="SSF52540">
    <property type="entry name" value="P-loop containing nucleoside triphosphate hydrolases"/>
    <property type="match status" value="2"/>
</dbReference>
<dbReference type="EC" id="3.6.4.-" evidence="7"/>
<feature type="compositionally biased region" description="Polar residues" evidence="5">
    <location>
        <begin position="519"/>
        <end position="534"/>
    </location>
</feature>
<evidence type="ECO:0000256" key="1">
    <source>
        <dbReference type="ARBA" id="ARBA00022741"/>
    </source>
</evidence>
<dbReference type="Gene3D" id="3.40.50.300">
    <property type="entry name" value="P-loop containing nucleotide triphosphate hydrolases"/>
    <property type="match status" value="2"/>
</dbReference>
<keyword evidence="8" id="KW-1185">Reference proteome</keyword>
<gene>
    <name evidence="7" type="ORF">ACFOW8_19600</name>
</gene>
<evidence type="ECO:0000256" key="2">
    <source>
        <dbReference type="ARBA" id="ARBA00022801"/>
    </source>
</evidence>
<feature type="compositionally biased region" description="Basic and acidic residues" evidence="5">
    <location>
        <begin position="538"/>
        <end position="554"/>
    </location>
</feature>
<dbReference type="PANTHER" id="PTHR11274">
    <property type="entry name" value="RAD25/XP-B DNA REPAIR HELICASE"/>
    <property type="match status" value="1"/>
</dbReference>